<proteinExistence type="predicted"/>
<comment type="caution">
    <text evidence="1">The sequence shown here is derived from an EMBL/GenBank/DDBJ whole genome shotgun (WGS) entry which is preliminary data.</text>
</comment>
<sequence>MTRKCVVSWGVEIFVVDVFERSWPRLIFLEWLFWWLWWIIVSGFGPIVVDERS</sequence>
<dbReference type="Proteomes" id="UP001497535">
    <property type="component" value="Unassembled WGS sequence"/>
</dbReference>
<keyword evidence="2" id="KW-1185">Reference proteome</keyword>
<evidence type="ECO:0000313" key="2">
    <source>
        <dbReference type="Proteomes" id="UP001497535"/>
    </source>
</evidence>
<reference evidence="1" key="1">
    <citation type="submission" date="2023-11" db="EMBL/GenBank/DDBJ databases">
        <authorList>
            <person name="Poullet M."/>
        </authorList>
    </citation>
    <scope>NUCLEOTIDE SEQUENCE</scope>
    <source>
        <strain evidence="1">E1834</strain>
    </source>
</reference>
<protein>
    <submittedName>
        <fullName evidence="1">Uncharacterized protein</fullName>
    </submittedName>
</protein>
<evidence type="ECO:0000313" key="1">
    <source>
        <dbReference type="EMBL" id="CAK5077928.1"/>
    </source>
</evidence>
<gene>
    <name evidence="1" type="ORF">MENTE1834_LOCUS24960</name>
</gene>
<organism evidence="1 2">
    <name type="scientific">Meloidogyne enterolobii</name>
    <name type="common">Root-knot nematode worm</name>
    <name type="synonym">Meloidogyne mayaguensis</name>
    <dbReference type="NCBI Taxonomy" id="390850"/>
    <lineage>
        <taxon>Eukaryota</taxon>
        <taxon>Metazoa</taxon>
        <taxon>Ecdysozoa</taxon>
        <taxon>Nematoda</taxon>
        <taxon>Chromadorea</taxon>
        <taxon>Rhabditida</taxon>
        <taxon>Tylenchina</taxon>
        <taxon>Tylenchomorpha</taxon>
        <taxon>Tylenchoidea</taxon>
        <taxon>Meloidogynidae</taxon>
        <taxon>Meloidogyninae</taxon>
        <taxon>Meloidogyne</taxon>
    </lineage>
</organism>
<name>A0ACB0ZFZ7_MELEN</name>
<accession>A0ACB0ZFZ7</accession>
<dbReference type="EMBL" id="CAVMJV010000034">
    <property type="protein sequence ID" value="CAK5077928.1"/>
    <property type="molecule type" value="Genomic_DNA"/>
</dbReference>